<evidence type="ECO:0000256" key="1">
    <source>
        <dbReference type="ARBA" id="ARBA00022676"/>
    </source>
</evidence>
<organism evidence="3 4">
    <name type="scientific">Spongiactinospora rosea</name>
    <dbReference type="NCBI Taxonomy" id="2248750"/>
    <lineage>
        <taxon>Bacteria</taxon>
        <taxon>Bacillati</taxon>
        <taxon>Actinomycetota</taxon>
        <taxon>Actinomycetes</taxon>
        <taxon>Streptosporangiales</taxon>
        <taxon>Streptosporangiaceae</taxon>
        <taxon>Spongiactinospora</taxon>
    </lineage>
</organism>
<keyword evidence="4" id="KW-1185">Reference proteome</keyword>
<dbReference type="Proteomes" id="UP000253303">
    <property type="component" value="Unassembled WGS sequence"/>
</dbReference>
<dbReference type="GO" id="GO:0009244">
    <property type="term" value="P:lipopolysaccharide core region biosynthetic process"/>
    <property type="evidence" value="ECO:0007669"/>
    <property type="project" value="TreeGrafter"/>
</dbReference>
<evidence type="ECO:0000313" key="3">
    <source>
        <dbReference type="EMBL" id="RBQ17954.1"/>
    </source>
</evidence>
<reference evidence="3 4" key="1">
    <citation type="submission" date="2018-06" db="EMBL/GenBank/DDBJ databases">
        <title>Sphaerisporangium craniellae sp. nov., isolated from a marine sponge in the South China Sea.</title>
        <authorList>
            <person name="Li L."/>
        </authorList>
    </citation>
    <scope>NUCLEOTIDE SEQUENCE [LARGE SCALE GENOMIC DNA]</scope>
    <source>
        <strain evidence="3 4">LHW63015</strain>
    </source>
</reference>
<dbReference type="OrthoDB" id="9807356at2"/>
<dbReference type="GO" id="GO:0008713">
    <property type="term" value="F:ADP-heptose-lipopolysaccharide heptosyltransferase activity"/>
    <property type="evidence" value="ECO:0007669"/>
    <property type="project" value="TreeGrafter"/>
</dbReference>
<protein>
    <submittedName>
        <fullName evidence="3">Glycosyltransferase family 9 protein</fullName>
    </submittedName>
</protein>
<dbReference type="AlphaFoldDB" id="A0A366LXB3"/>
<comment type="caution">
    <text evidence="3">The sequence shown here is derived from an EMBL/GenBank/DDBJ whole genome shotgun (WGS) entry which is preliminary data.</text>
</comment>
<dbReference type="Gene3D" id="3.40.50.2000">
    <property type="entry name" value="Glycogen Phosphorylase B"/>
    <property type="match status" value="2"/>
</dbReference>
<accession>A0A366LXB3</accession>
<evidence type="ECO:0000313" key="4">
    <source>
        <dbReference type="Proteomes" id="UP000253303"/>
    </source>
</evidence>
<name>A0A366LXB3_9ACTN</name>
<keyword evidence="1" id="KW-0328">Glycosyltransferase</keyword>
<dbReference type="EMBL" id="QMEY01000009">
    <property type="protein sequence ID" value="RBQ17954.1"/>
    <property type="molecule type" value="Genomic_DNA"/>
</dbReference>
<dbReference type="CDD" id="cd03789">
    <property type="entry name" value="GT9_LPS_heptosyltransferase"/>
    <property type="match status" value="1"/>
</dbReference>
<dbReference type="SUPFAM" id="SSF53756">
    <property type="entry name" value="UDP-Glycosyltransferase/glycogen phosphorylase"/>
    <property type="match status" value="1"/>
</dbReference>
<proteinExistence type="predicted"/>
<sequence length="326" mass="34087">MAVSTVMSAPALVALRGLGLGDLLTAVPALRALRRAHPRHRITLAAPSSLRPLLPLIGAVDELVHTSGTGPVPLDRADIAVNLHGSGPQSTSALRRIRPATLLTHAHPGLPGVEGPAWRADLHEVQRWCAMLHWYGIAADPDDLALDLRAERRDATVIVHPGASSAARRWPPARYAELAAELSAAGHRVLITGSVAERVLARQIADLAGLPGDRVLAGRTGLGELAVLVARARMVISGDTGIAHLAVAMDTPSVVICGPVSPALWGPPPGRDRHVALWAGRTGDPHANGPDPGLLDIGVRQVLDAVCATLDGEPARRPRPTDGVKT</sequence>
<keyword evidence="2 3" id="KW-0808">Transferase</keyword>
<dbReference type="Pfam" id="PF01075">
    <property type="entry name" value="Glyco_transf_9"/>
    <property type="match status" value="1"/>
</dbReference>
<dbReference type="InterPro" id="IPR002201">
    <property type="entry name" value="Glyco_trans_9"/>
</dbReference>
<dbReference type="PANTHER" id="PTHR30160">
    <property type="entry name" value="TETRAACYLDISACCHARIDE 4'-KINASE-RELATED"/>
    <property type="match status" value="1"/>
</dbReference>
<dbReference type="InterPro" id="IPR051199">
    <property type="entry name" value="LPS_LOS_Heptosyltrfase"/>
</dbReference>
<gene>
    <name evidence="3" type="ORF">DP939_21510</name>
</gene>
<dbReference type="PANTHER" id="PTHR30160:SF1">
    <property type="entry name" value="LIPOPOLYSACCHARIDE 1,2-N-ACETYLGLUCOSAMINETRANSFERASE-RELATED"/>
    <property type="match status" value="1"/>
</dbReference>
<dbReference type="RefSeq" id="WP_113982555.1">
    <property type="nucleotide sequence ID" value="NZ_QMEY01000009.1"/>
</dbReference>
<evidence type="ECO:0000256" key="2">
    <source>
        <dbReference type="ARBA" id="ARBA00022679"/>
    </source>
</evidence>
<dbReference type="GO" id="GO:0005829">
    <property type="term" value="C:cytosol"/>
    <property type="evidence" value="ECO:0007669"/>
    <property type="project" value="TreeGrafter"/>
</dbReference>